<proteinExistence type="predicted"/>
<accession>A0A931J9D3</accession>
<reference evidence="1" key="1">
    <citation type="submission" date="2020-12" db="EMBL/GenBank/DDBJ databases">
        <title>The genome sequence of Inhella sp. 1Y17.</title>
        <authorList>
            <person name="Liu Y."/>
        </authorList>
    </citation>
    <scope>NUCLEOTIDE SEQUENCE</scope>
    <source>
        <strain evidence="1">1Y17</strain>
    </source>
</reference>
<organism evidence="1 2">
    <name type="scientific">Inhella proteolytica</name>
    <dbReference type="NCBI Taxonomy" id="2795029"/>
    <lineage>
        <taxon>Bacteria</taxon>
        <taxon>Pseudomonadati</taxon>
        <taxon>Pseudomonadota</taxon>
        <taxon>Betaproteobacteria</taxon>
        <taxon>Burkholderiales</taxon>
        <taxon>Sphaerotilaceae</taxon>
        <taxon>Inhella</taxon>
    </lineage>
</organism>
<name>A0A931J9D3_9BURK</name>
<dbReference type="EMBL" id="JAEDAK010000019">
    <property type="protein sequence ID" value="MBH9579192.1"/>
    <property type="molecule type" value="Genomic_DNA"/>
</dbReference>
<protein>
    <submittedName>
        <fullName evidence="1">Uncharacterized protein</fullName>
    </submittedName>
</protein>
<gene>
    <name evidence="1" type="ORF">I7X39_20045</name>
</gene>
<sequence length="136" mass="15359">MTVFAFQASCVVNRHPDGECHLVGFADHERDTKTYLMLQRSFEEDEQDVELGMNTYYVEWCGQERSGYGGVAKFTLKRGLAELTFRPEMAIALGGIKHLSIGFQLSADEWDALQEALKCIFFGSGCLEIADEKHQQ</sequence>
<dbReference type="Proteomes" id="UP000613266">
    <property type="component" value="Unassembled WGS sequence"/>
</dbReference>
<dbReference type="Pfam" id="PF15588">
    <property type="entry name" value="Imm10"/>
    <property type="match status" value="1"/>
</dbReference>
<evidence type="ECO:0000313" key="1">
    <source>
        <dbReference type="EMBL" id="MBH9579192.1"/>
    </source>
</evidence>
<dbReference type="InterPro" id="IPR028962">
    <property type="entry name" value="Imm10"/>
</dbReference>
<dbReference type="RefSeq" id="WP_198112959.1">
    <property type="nucleotide sequence ID" value="NZ_JAEDAK010000019.1"/>
</dbReference>
<comment type="caution">
    <text evidence="1">The sequence shown here is derived from an EMBL/GenBank/DDBJ whole genome shotgun (WGS) entry which is preliminary data.</text>
</comment>
<dbReference type="AlphaFoldDB" id="A0A931J9D3"/>
<keyword evidence="2" id="KW-1185">Reference proteome</keyword>
<evidence type="ECO:0000313" key="2">
    <source>
        <dbReference type="Proteomes" id="UP000613266"/>
    </source>
</evidence>